<feature type="transmembrane region" description="Helical" evidence="1">
    <location>
        <begin position="20"/>
        <end position="39"/>
    </location>
</feature>
<dbReference type="EMBL" id="JAGFBM010000001">
    <property type="protein sequence ID" value="MBO3083687.1"/>
    <property type="molecule type" value="Genomic_DNA"/>
</dbReference>
<reference evidence="3 4" key="1">
    <citation type="submission" date="2021-03" db="EMBL/GenBank/DDBJ databases">
        <title>novel species in genus Cellulomonas.</title>
        <authorList>
            <person name="Zhang G."/>
        </authorList>
    </citation>
    <scope>NUCLEOTIDE SEQUENCE [LARGE SCALE GENOMIC DNA]</scope>
    <source>
        <strain evidence="4">zg-ZUI188</strain>
    </source>
</reference>
<evidence type="ECO:0000313" key="4">
    <source>
        <dbReference type="Proteomes" id="UP000678317"/>
    </source>
</evidence>
<dbReference type="Proteomes" id="UP000678317">
    <property type="component" value="Unassembled WGS sequence"/>
</dbReference>
<dbReference type="Pfam" id="PF09851">
    <property type="entry name" value="SHOCT"/>
    <property type="match status" value="1"/>
</dbReference>
<keyword evidence="4" id="KW-1185">Reference proteome</keyword>
<gene>
    <name evidence="3" type="ORF">J4035_03465</name>
</gene>
<evidence type="ECO:0000259" key="2">
    <source>
        <dbReference type="Pfam" id="PF09851"/>
    </source>
</evidence>
<keyword evidence="1" id="KW-0812">Transmembrane</keyword>
<comment type="caution">
    <text evidence="3">The sequence shown here is derived from an EMBL/GenBank/DDBJ whole genome shotgun (WGS) entry which is preliminary data.</text>
</comment>
<proteinExistence type="predicted"/>
<name>A0ABS3SDG7_9CELL</name>
<sequence>MLSTLVSHPVGYGWGWGPGPWFLLVPLFWFGLIALFFVIGSRRRRRWAGWGGPGGPRGTGSARSVLAERYARGEIDEQEYRARLEVLLAADAPRE</sequence>
<protein>
    <submittedName>
        <fullName evidence="3">SHOCT domain-containing protein</fullName>
    </submittedName>
</protein>
<evidence type="ECO:0000256" key="1">
    <source>
        <dbReference type="SAM" id="Phobius"/>
    </source>
</evidence>
<evidence type="ECO:0000313" key="3">
    <source>
        <dbReference type="EMBL" id="MBO3083687.1"/>
    </source>
</evidence>
<accession>A0ABS3SDG7</accession>
<dbReference type="RefSeq" id="WP_208211970.1">
    <property type="nucleotide sequence ID" value="NZ_CP074404.1"/>
</dbReference>
<keyword evidence="1" id="KW-0472">Membrane</keyword>
<organism evidence="3 4">
    <name type="scientific">Cellulomonas fengjieae</name>
    <dbReference type="NCBI Taxonomy" id="2819978"/>
    <lineage>
        <taxon>Bacteria</taxon>
        <taxon>Bacillati</taxon>
        <taxon>Actinomycetota</taxon>
        <taxon>Actinomycetes</taxon>
        <taxon>Micrococcales</taxon>
        <taxon>Cellulomonadaceae</taxon>
        <taxon>Cellulomonas</taxon>
    </lineage>
</organism>
<keyword evidence="1" id="KW-1133">Transmembrane helix</keyword>
<feature type="domain" description="SHOCT" evidence="2">
    <location>
        <begin position="65"/>
        <end position="88"/>
    </location>
</feature>
<dbReference type="InterPro" id="IPR018649">
    <property type="entry name" value="SHOCT"/>
</dbReference>